<accession>A0A506PNY7</accession>
<comment type="caution">
    <text evidence="1">The sequence shown here is derived from an EMBL/GenBank/DDBJ whole genome shotgun (WGS) entry which is preliminary data.</text>
</comment>
<gene>
    <name evidence="1" type="ORF">FJ651_01450</name>
</gene>
<dbReference type="RefSeq" id="WP_140988613.1">
    <property type="nucleotide sequence ID" value="NZ_VHIQ01000001.1"/>
</dbReference>
<dbReference type="Pfam" id="PF10677">
    <property type="entry name" value="DUF2490"/>
    <property type="match status" value="1"/>
</dbReference>
<proteinExistence type="predicted"/>
<dbReference type="OrthoDB" id="978880at2"/>
<evidence type="ECO:0000313" key="2">
    <source>
        <dbReference type="Proteomes" id="UP000317332"/>
    </source>
</evidence>
<protein>
    <submittedName>
        <fullName evidence="1">DUF2490 domain-containing protein</fullName>
    </submittedName>
</protein>
<dbReference type="AlphaFoldDB" id="A0A506PNY7"/>
<reference evidence="1 2" key="1">
    <citation type="submission" date="2019-06" db="EMBL/GenBank/DDBJ databases">
        <title>Flavobacteriaceae Paucihalobacterium erythroidium CWB-1, complete genome.</title>
        <authorList>
            <person name="Wu S."/>
        </authorList>
    </citation>
    <scope>NUCLEOTIDE SEQUENCE [LARGE SCALE GENOMIC DNA]</scope>
    <source>
        <strain evidence="1 2">CWB-1</strain>
    </source>
</reference>
<keyword evidence="2" id="KW-1185">Reference proteome</keyword>
<dbReference type="InterPro" id="IPR019619">
    <property type="entry name" value="DUF2490"/>
</dbReference>
<name>A0A506PNY7_9FLAO</name>
<sequence>MKRIFFTFIAFTTINYTISAQDSIVNQNININQQYWLDYNFTSIINENQSLSTEIGFRKIIPEVFNRVQGISVLNIKNNNKLFDFKKESPLIKSYHLGAGLIYTQNYNANDNLELRLIQGVKFEIPTIKPITLYNYVRLEERFQNKFNNSGWNSAFRLRYRLSTIINWKKHLLQFTEGLYIPLQTEFFFNLKKADRFNDLVRISPGIGYKSKNDWRYETYIIFNRTKNITETNNTSNDFILRLRVYQGKPTKQILDINEDDTF</sequence>
<organism evidence="1 2">
    <name type="scientific">Paucihalobacter ruber</name>
    <dbReference type="NCBI Taxonomy" id="2567861"/>
    <lineage>
        <taxon>Bacteria</taxon>
        <taxon>Pseudomonadati</taxon>
        <taxon>Bacteroidota</taxon>
        <taxon>Flavobacteriia</taxon>
        <taxon>Flavobacteriales</taxon>
        <taxon>Flavobacteriaceae</taxon>
        <taxon>Paucihalobacter</taxon>
    </lineage>
</organism>
<dbReference type="EMBL" id="VHIQ01000001">
    <property type="protein sequence ID" value="TPV35603.1"/>
    <property type="molecule type" value="Genomic_DNA"/>
</dbReference>
<dbReference type="Proteomes" id="UP000317332">
    <property type="component" value="Unassembled WGS sequence"/>
</dbReference>
<evidence type="ECO:0000313" key="1">
    <source>
        <dbReference type="EMBL" id="TPV35603.1"/>
    </source>
</evidence>